<reference evidence="2" key="1">
    <citation type="submission" date="2022-11" db="EMBL/GenBank/DDBJ databases">
        <authorList>
            <person name="Petersen C."/>
        </authorList>
    </citation>
    <scope>NUCLEOTIDE SEQUENCE</scope>
    <source>
        <strain evidence="2">IBT 30069</strain>
    </source>
</reference>
<feature type="compositionally biased region" description="Basic and acidic residues" evidence="1">
    <location>
        <begin position="99"/>
        <end position="108"/>
    </location>
</feature>
<gene>
    <name evidence="2" type="ORF">N7456_011669</name>
</gene>
<dbReference type="EMBL" id="JAPQKH010000007">
    <property type="protein sequence ID" value="KAJ5088053.1"/>
    <property type="molecule type" value="Genomic_DNA"/>
</dbReference>
<evidence type="ECO:0000256" key="1">
    <source>
        <dbReference type="SAM" id="MobiDB-lite"/>
    </source>
</evidence>
<proteinExistence type="predicted"/>
<accession>A0A9W9EU14</accession>
<reference evidence="2" key="2">
    <citation type="journal article" date="2023" name="IMA Fungus">
        <title>Comparative genomic study of the Penicillium genus elucidates a diverse pangenome and 15 lateral gene transfer events.</title>
        <authorList>
            <person name="Petersen C."/>
            <person name="Sorensen T."/>
            <person name="Nielsen M.R."/>
            <person name="Sondergaard T.E."/>
            <person name="Sorensen J.L."/>
            <person name="Fitzpatrick D.A."/>
            <person name="Frisvad J.C."/>
            <person name="Nielsen K.L."/>
        </authorList>
    </citation>
    <scope>NUCLEOTIDE SEQUENCE</scope>
    <source>
        <strain evidence="2">IBT 30069</strain>
    </source>
</reference>
<keyword evidence="3" id="KW-1185">Reference proteome</keyword>
<dbReference type="AlphaFoldDB" id="A0A9W9EU14"/>
<organism evidence="2 3">
    <name type="scientific">Penicillium angulare</name>
    <dbReference type="NCBI Taxonomy" id="116970"/>
    <lineage>
        <taxon>Eukaryota</taxon>
        <taxon>Fungi</taxon>
        <taxon>Dikarya</taxon>
        <taxon>Ascomycota</taxon>
        <taxon>Pezizomycotina</taxon>
        <taxon>Eurotiomycetes</taxon>
        <taxon>Eurotiomycetidae</taxon>
        <taxon>Eurotiales</taxon>
        <taxon>Aspergillaceae</taxon>
        <taxon>Penicillium</taxon>
    </lineage>
</organism>
<dbReference type="OrthoDB" id="76567at2759"/>
<dbReference type="Proteomes" id="UP001149165">
    <property type="component" value="Unassembled WGS sequence"/>
</dbReference>
<comment type="caution">
    <text evidence="2">The sequence shown here is derived from an EMBL/GenBank/DDBJ whole genome shotgun (WGS) entry which is preliminary data.</text>
</comment>
<evidence type="ECO:0000313" key="3">
    <source>
        <dbReference type="Proteomes" id="UP001149165"/>
    </source>
</evidence>
<name>A0A9W9EU14_9EURO</name>
<protein>
    <submittedName>
        <fullName evidence="2">Uncharacterized protein</fullName>
    </submittedName>
</protein>
<feature type="compositionally biased region" description="Polar residues" evidence="1">
    <location>
        <begin position="109"/>
        <end position="126"/>
    </location>
</feature>
<evidence type="ECO:0000313" key="2">
    <source>
        <dbReference type="EMBL" id="KAJ5088053.1"/>
    </source>
</evidence>
<feature type="region of interest" description="Disordered" evidence="1">
    <location>
        <begin position="98"/>
        <end position="131"/>
    </location>
</feature>
<sequence>MYGAQAIGSSEKMIRRILKCHKRSANLKVAKYIIFKYVPADVGEKDFSKYGRKMFHKDSGNLVIKIVDSAHELAVERMGRYISAEVMRASNPIITIDSSESREIHDSESTSSTEISGRATPESSAPSDHDGSWPSVVLEVGVVKTVLKLKADVAWWLAQSKGQVNLVILIIINQFKPEITFETAVPDDEPQIRSTRSGRARYRPKTRQSIVVTRSQIDGTIKTTPNDAPLRVKFEEMFCHSPIALGGHDLEITIENLTALAKDVWAEQGFKFKCSD</sequence>